<reference evidence="4" key="1">
    <citation type="journal article" date="2015" name="Nature">
        <title>Complex archaea that bridge the gap between prokaryotes and eukaryotes.</title>
        <authorList>
            <person name="Spang A."/>
            <person name="Saw J.H."/>
            <person name="Jorgensen S.L."/>
            <person name="Zaremba-Niedzwiedzka K."/>
            <person name="Martijn J."/>
            <person name="Lind A.E."/>
            <person name="van Eijk R."/>
            <person name="Schleper C."/>
            <person name="Guy L."/>
            <person name="Ettema T.J."/>
        </authorList>
    </citation>
    <scope>NUCLEOTIDE SEQUENCE</scope>
</reference>
<dbReference type="SUPFAM" id="SSF55729">
    <property type="entry name" value="Acyl-CoA N-acyltransferases (Nat)"/>
    <property type="match status" value="1"/>
</dbReference>
<name>A0A0F9Y372_9ZZZZ</name>
<evidence type="ECO:0000259" key="3">
    <source>
        <dbReference type="PROSITE" id="PS51186"/>
    </source>
</evidence>
<dbReference type="PANTHER" id="PTHR43072">
    <property type="entry name" value="N-ACETYLTRANSFERASE"/>
    <property type="match status" value="1"/>
</dbReference>
<gene>
    <name evidence="4" type="ORF">LCGC14_0139710</name>
</gene>
<dbReference type="Gene3D" id="3.40.630.30">
    <property type="match status" value="1"/>
</dbReference>
<dbReference type="PANTHER" id="PTHR43072:SF23">
    <property type="entry name" value="UPF0039 PROTEIN C11D3.02C"/>
    <property type="match status" value="1"/>
</dbReference>
<proteinExistence type="predicted"/>
<evidence type="ECO:0000256" key="1">
    <source>
        <dbReference type="ARBA" id="ARBA00022679"/>
    </source>
</evidence>
<dbReference type="InterPro" id="IPR000182">
    <property type="entry name" value="GNAT_dom"/>
</dbReference>
<sequence>MTIFIRPASQADAKAITDIYNHYISNTVVTFEETPVAPVAMADRLQGVQSALLPWLVGEAESGGQSTVVGYAYATPWKNRSAYLYSVESSVYLAPGAVGRGFGTALYTALLDELKRSSVHSVIGGISLPNAASVALHERLGFRKIAHLQEVGYKAGQWLDVGYWQILLPG</sequence>
<dbReference type="Pfam" id="PF13420">
    <property type="entry name" value="Acetyltransf_4"/>
    <property type="match status" value="1"/>
</dbReference>
<keyword evidence="1" id="KW-0808">Transferase</keyword>
<dbReference type="GO" id="GO:0016747">
    <property type="term" value="F:acyltransferase activity, transferring groups other than amino-acyl groups"/>
    <property type="evidence" value="ECO:0007669"/>
    <property type="project" value="InterPro"/>
</dbReference>
<accession>A0A0F9Y372</accession>
<evidence type="ECO:0000313" key="4">
    <source>
        <dbReference type="EMBL" id="KKN99178.1"/>
    </source>
</evidence>
<dbReference type="InterPro" id="IPR016181">
    <property type="entry name" value="Acyl_CoA_acyltransferase"/>
</dbReference>
<feature type="domain" description="N-acetyltransferase" evidence="3">
    <location>
        <begin position="3"/>
        <end position="169"/>
    </location>
</feature>
<dbReference type="CDD" id="cd04301">
    <property type="entry name" value="NAT_SF"/>
    <property type="match status" value="1"/>
</dbReference>
<protein>
    <recommendedName>
        <fullName evidence="3">N-acetyltransferase domain-containing protein</fullName>
    </recommendedName>
</protein>
<dbReference type="PROSITE" id="PS51186">
    <property type="entry name" value="GNAT"/>
    <property type="match status" value="1"/>
</dbReference>
<evidence type="ECO:0000256" key="2">
    <source>
        <dbReference type="ARBA" id="ARBA00023315"/>
    </source>
</evidence>
<dbReference type="EMBL" id="LAZR01000048">
    <property type="protein sequence ID" value="KKN99178.1"/>
    <property type="molecule type" value="Genomic_DNA"/>
</dbReference>
<organism evidence="4">
    <name type="scientific">marine sediment metagenome</name>
    <dbReference type="NCBI Taxonomy" id="412755"/>
    <lineage>
        <taxon>unclassified sequences</taxon>
        <taxon>metagenomes</taxon>
        <taxon>ecological metagenomes</taxon>
    </lineage>
</organism>
<keyword evidence="2" id="KW-0012">Acyltransferase</keyword>
<dbReference type="AlphaFoldDB" id="A0A0F9Y372"/>
<comment type="caution">
    <text evidence="4">The sequence shown here is derived from an EMBL/GenBank/DDBJ whole genome shotgun (WGS) entry which is preliminary data.</text>
</comment>